<dbReference type="AlphaFoldDB" id="A0A8E1WK07"/>
<evidence type="ECO:0000256" key="1">
    <source>
        <dbReference type="ARBA" id="ARBA00023002"/>
    </source>
</evidence>
<dbReference type="InterPro" id="IPR029041">
    <property type="entry name" value="FAD-linked_oxidoreductase-like"/>
</dbReference>
<gene>
    <name evidence="2" type="ORF">HNQ96_005268</name>
</gene>
<dbReference type="Proteomes" id="UP000532373">
    <property type="component" value="Unassembled WGS sequence"/>
</dbReference>
<dbReference type="RefSeq" id="WP_184772708.1">
    <property type="nucleotide sequence ID" value="NZ_JACHGI010000016.1"/>
</dbReference>
<reference evidence="2 3" key="1">
    <citation type="submission" date="2020-08" db="EMBL/GenBank/DDBJ databases">
        <title>Genomic Encyclopedia of Type Strains, Phase IV (KMG-IV): sequencing the most valuable type-strain genomes for metagenomic binning, comparative biology and taxonomic classification.</title>
        <authorList>
            <person name="Goeker M."/>
        </authorList>
    </citation>
    <scope>NUCLEOTIDE SEQUENCE [LARGE SCALE GENOMIC DNA]</scope>
    <source>
        <strain evidence="2 3">DSM 17454</strain>
    </source>
</reference>
<proteinExistence type="predicted"/>
<sequence length="289" mass="31099">MREQTNAQTVPDEAPRRLIDGAISIELSPDQVRDFRPSQAILPAGSRVFLTHLTGKPLGAQIEAARTLIEMGYVPVPHLGAKNFESVKDYVRQIETHGRNGVTDALFVGGNPLTSSGPLREAAELLAHPILSSAGIRTAFIGGYPEGHPSISKDALRDATMRKLSLCHGKGLSPHIVSQFAFDGRSMANWAKELQAEHPDLPVRLGLAGVTSLPKLIKFAVMCGIGPSLAALRRSGAGLFNVLADKDPGDVIKGIEASYPSPFGPLDIHFFPFGGWQKTLDWIETARLT</sequence>
<comment type="caution">
    <text evidence="2">The sequence shown here is derived from an EMBL/GenBank/DDBJ whole genome shotgun (WGS) entry which is preliminary data.</text>
</comment>
<accession>A0A8E1WK07</accession>
<keyword evidence="1 2" id="KW-0560">Oxidoreductase</keyword>
<dbReference type="GO" id="GO:0004489">
    <property type="term" value="F:methylenetetrahydrofolate reductase [NAD(P)H] activity"/>
    <property type="evidence" value="ECO:0007669"/>
    <property type="project" value="UniProtKB-EC"/>
</dbReference>
<evidence type="ECO:0000313" key="2">
    <source>
        <dbReference type="EMBL" id="MBB6469378.1"/>
    </source>
</evidence>
<evidence type="ECO:0000313" key="3">
    <source>
        <dbReference type="Proteomes" id="UP000532373"/>
    </source>
</evidence>
<dbReference type="SUPFAM" id="SSF51730">
    <property type="entry name" value="FAD-linked oxidoreductase"/>
    <property type="match status" value="1"/>
</dbReference>
<protein>
    <submittedName>
        <fullName evidence="2">Methylenetetrahydrofolate reductase (NADPH)</fullName>
        <ecNumber evidence="2">1.5.1.20</ecNumber>
    </submittedName>
</protein>
<dbReference type="Gene3D" id="3.20.20.220">
    <property type="match status" value="1"/>
</dbReference>
<organism evidence="2 3">
    <name type="scientific">Aminobacter carboxidus</name>
    <dbReference type="NCBI Taxonomy" id="376165"/>
    <lineage>
        <taxon>Bacteria</taxon>
        <taxon>Pseudomonadati</taxon>
        <taxon>Pseudomonadota</taxon>
        <taxon>Alphaproteobacteria</taxon>
        <taxon>Hyphomicrobiales</taxon>
        <taxon>Phyllobacteriaceae</taxon>
        <taxon>Aminobacter</taxon>
    </lineage>
</organism>
<name>A0A8E1WK07_9HYPH</name>
<dbReference type="EC" id="1.5.1.20" evidence="2"/>
<dbReference type="EMBL" id="JACHGI010000016">
    <property type="protein sequence ID" value="MBB6469378.1"/>
    <property type="molecule type" value="Genomic_DNA"/>
</dbReference>